<dbReference type="Proteomes" id="UP000823388">
    <property type="component" value="Chromosome 9K"/>
</dbReference>
<evidence type="ECO:0000256" key="1">
    <source>
        <dbReference type="SAM" id="Phobius"/>
    </source>
</evidence>
<dbReference type="EMBL" id="CM029053">
    <property type="protein sequence ID" value="KAG2550387.1"/>
    <property type="molecule type" value="Genomic_DNA"/>
</dbReference>
<name>A0A8T0NLR3_PANVG</name>
<feature type="transmembrane region" description="Helical" evidence="1">
    <location>
        <begin position="91"/>
        <end position="109"/>
    </location>
</feature>
<sequence length="115" mass="12961">MFFGRRLVFLQLVDVDDDEAGFGFVIFYDDESGFVSFLCAMGKGLLCSSWGFFFRVSEFFTGGGFCAGGFLLLVPFDFGRMEEVTMNPLRLLFPLLLAAIGGEAEWNAWTIRFVF</sequence>
<dbReference type="AlphaFoldDB" id="A0A8T0NLR3"/>
<keyword evidence="3" id="KW-1185">Reference proteome</keyword>
<keyword evidence="1" id="KW-0472">Membrane</keyword>
<accession>A0A8T0NLR3</accession>
<keyword evidence="1" id="KW-1133">Transmembrane helix</keyword>
<gene>
    <name evidence="2" type="ORF">PVAP13_9KG344400</name>
</gene>
<protein>
    <submittedName>
        <fullName evidence="2">Uncharacterized protein</fullName>
    </submittedName>
</protein>
<reference evidence="2" key="1">
    <citation type="submission" date="2020-05" db="EMBL/GenBank/DDBJ databases">
        <title>WGS assembly of Panicum virgatum.</title>
        <authorList>
            <person name="Lovell J.T."/>
            <person name="Jenkins J."/>
            <person name="Shu S."/>
            <person name="Juenger T.E."/>
            <person name="Schmutz J."/>
        </authorList>
    </citation>
    <scope>NUCLEOTIDE SEQUENCE</scope>
    <source>
        <strain evidence="2">AP13</strain>
    </source>
</reference>
<feature type="transmembrane region" description="Helical" evidence="1">
    <location>
        <begin position="34"/>
        <end position="53"/>
    </location>
</feature>
<comment type="caution">
    <text evidence="2">The sequence shown here is derived from an EMBL/GenBank/DDBJ whole genome shotgun (WGS) entry which is preliminary data.</text>
</comment>
<organism evidence="2 3">
    <name type="scientific">Panicum virgatum</name>
    <name type="common">Blackwell switchgrass</name>
    <dbReference type="NCBI Taxonomy" id="38727"/>
    <lineage>
        <taxon>Eukaryota</taxon>
        <taxon>Viridiplantae</taxon>
        <taxon>Streptophyta</taxon>
        <taxon>Embryophyta</taxon>
        <taxon>Tracheophyta</taxon>
        <taxon>Spermatophyta</taxon>
        <taxon>Magnoliopsida</taxon>
        <taxon>Liliopsida</taxon>
        <taxon>Poales</taxon>
        <taxon>Poaceae</taxon>
        <taxon>PACMAD clade</taxon>
        <taxon>Panicoideae</taxon>
        <taxon>Panicodae</taxon>
        <taxon>Paniceae</taxon>
        <taxon>Panicinae</taxon>
        <taxon>Panicum</taxon>
        <taxon>Panicum sect. Hiantes</taxon>
    </lineage>
</organism>
<keyword evidence="1" id="KW-0812">Transmembrane</keyword>
<feature type="transmembrane region" description="Helical" evidence="1">
    <location>
        <begin position="59"/>
        <end position="79"/>
    </location>
</feature>
<evidence type="ECO:0000313" key="2">
    <source>
        <dbReference type="EMBL" id="KAG2550387.1"/>
    </source>
</evidence>
<evidence type="ECO:0000313" key="3">
    <source>
        <dbReference type="Proteomes" id="UP000823388"/>
    </source>
</evidence>
<proteinExistence type="predicted"/>